<accession>A0A8K0NTH0</accession>
<name>A0A8K0NTH0_9TREE</name>
<evidence type="ECO:0000313" key="1">
    <source>
        <dbReference type="EMBL" id="KAG7549041.1"/>
    </source>
</evidence>
<protein>
    <submittedName>
        <fullName evidence="1">Uncharacterized protein</fullName>
    </submittedName>
</protein>
<dbReference type="Proteomes" id="UP000812966">
    <property type="component" value="Unassembled WGS sequence"/>
</dbReference>
<comment type="caution">
    <text evidence="1">The sequence shown here is derived from an EMBL/GenBank/DDBJ whole genome shotgun (WGS) entry which is preliminary data.</text>
</comment>
<reference evidence="1" key="1">
    <citation type="submission" date="2020-04" db="EMBL/GenBank/DDBJ databases">
        <title>Analysis of mating type loci in Filobasidium floriforme.</title>
        <authorList>
            <person name="Nowrousian M."/>
        </authorList>
    </citation>
    <scope>NUCLEOTIDE SEQUENCE</scope>
    <source>
        <strain evidence="1">CBS 6242</strain>
    </source>
</reference>
<keyword evidence="2" id="KW-1185">Reference proteome</keyword>
<gene>
    <name evidence="1" type="ORF">FFLO_03077</name>
</gene>
<dbReference type="AlphaFoldDB" id="A0A8K0NTH0"/>
<proteinExistence type="predicted"/>
<evidence type="ECO:0000313" key="2">
    <source>
        <dbReference type="Proteomes" id="UP000812966"/>
    </source>
</evidence>
<sequence length="119" mass="12715">MASQTINARSEIDTSKMRIDPHSAMSDTHVPTYCLPEFGKDGVVKGELKDGYFVPAGAMLPLGAGIQAGTILKYGGYFPAGTAFPKGVIVPLHARMVNVLPAETIEPPAIQREEICVIM</sequence>
<organism evidence="1 2">
    <name type="scientific">Filobasidium floriforme</name>
    <dbReference type="NCBI Taxonomy" id="5210"/>
    <lineage>
        <taxon>Eukaryota</taxon>
        <taxon>Fungi</taxon>
        <taxon>Dikarya</taxon>
        <taxon>Basidiomycota</taxon>
        <taxon>Agaricomycotina</taxon>
        <taxon>Tremellomycetes</taxon>
        <taxon>Filobasidiales</taxon>
        <taxon>Filobasidiaceae</taxon>
        <taxon>Filobasidium</taxon>
    </lineage>
</organism>
<dbReference type="EMBL" id="JABELV010000054">
    <property type="protein sequence ID" value="KAG7549041.1"/>
    <property type="molecule type" value="Genomic_DNA"/>
</dbReference>